<dbReference type="GO" id="GO:0005524">
    <property type="term" value="F:ATP binding"/>
    <property type="evidence" value="ECO:0007669"/>
    <property type="project" value="UniProtKB-UniRule"/>
</dbReference>
<dbReference type="Gene3D" id="1.10.510.10">
    <property type="entry name" value="Transferase(Phosphotransferase) domain 1"/>
    <property type="match status" value="1"/>
</dbReference>
<dbReference type="GeneID" id="17300540"/>
<feature type="non-terminal residue" evidence="6">
    <location>
        <position position="1"/>
    </location>
</feature>
<dbReference type="PROSITE" id="PS00108">
    <property type="entry name" value="PROTEIN_KINASE_ST"/>
    <property type="match status" value="1"/>
</dbReference>
<keyword evidence="4" id="KW-0418">Kinase</keyword>
<sequence>LGSGGFGVVFRATYKGRDVAVKEPHDSDCFQRDERLRAAFMREANNLHKMYHRNVVEFVGAVTVDHHGDASYMMVTELLPESLEGFLVGMQTLGAEERRERALCIAMELAEGLAFLHSVRIVHRDIKPQNIMMDRRGSPKYIDFGLSKEKDSILPSRSSTRLAGTIDWMSPEKKRGGASTSASDVYSLGLVFMNIVTGEKP</sequence>
<feature type="non-terminal residue" evidence="6">
    <location>
        <position position="201"/>
    </location>
</feature>
<dbReference type="SUPFAM" id="SSF56112">
    <property type="entry name" value="Protein kinase-like (PK-like)"/>
    <property type="match status" value="1"/>
</dbReference>
<evidence type="ECO:0000256" key="2">
    <source>
        <dbReference type="ARBA" id="ARBA00022840"/>
    </source>
</evidence>
<dbReference type="InterPro" id="IPR000719">
    <property type="entry name" value="Prot_kinase_dom"/>
</dbReference>
<dbReference type="Gene3D" id="3.30.200.20">
    <property type="entry name" value="Phosphorylase Kinase, domain 1"/>
    <property type="match status" value="1"/>
</dbReference>
<organism evidence="6">
    <name type="scientific">Guillardia theta (strain CCMP2712)</name>
    <name type="common">Cryptophyte</name>
    <dbReference type="NCBI Taxonomy" id="905079"/>
    <lineage>
        <taxon>Eukaryota</taxon>
        <taxon>Cryptophyceae</taxon>
        <taxon>Pyrenomonadales</taxon>
        <taxon>Geminigeraceae</taxon>
        <taxon>Guillardia</taxon>
    </lineage>
</organism>
<dbReference type="PaxDb" id="55529-EKX43787"/>
<protein>
    <recommendedName>
        <fullName evidence="5">Protein kinase domain-containing protein</fullName>
    </recommendedName>
</protein>
<keyword evidence="2 3" id="KW-0067">ATP-binding</keyword>
<dbReference type="OrthoDB" id="4062651at2759"/>
<evidence type="ECO:0000313" key="8">
    <source>
        <dbReference type="Proteomes" id="UP000011087"/>
    </source>
</evidence>
<dbReference type="InterPro" id="IPR008271">
    <property type="entry name" value="Ser/Thr_kinase_AS"/>
</dbReference>
<accession>L1J666</accession>
<keyword evidence="4" id="KW-0723">Serine/threonine-protein kinase</keyword>
<evidence type="ECO:0000259" key="5">
    <source>
        <dbReference type="PROSITE" id="PS50011"/>
    </source>
</evidence>
<dbReference type="PANTHER" id="PTHR44329">
    <property type="entry name" value="SERINE/THREONINE-PROTEIN KINASE TNNI3K-RELATED"/>
    <property type="match status" value="1"/>
</dbReference>
<dbReference type="PROSITE" id="PS50011">
    <property type="entry name" value="PROTEIN_KINASE_DOM"/>
    <property type="match status" value="1"/>
</dbReference>
<dbReference type="RefSeq" id="XP_005830767.1">
    <property type="nucleotide sequence ID" value="XM_005830710.1"/>
</dbReference>
<dbReference type="InterPro" id="IPR017441">
    <property type="entry name" value="Protein_kinase_ATP_BS"/>
</dbReference>
<keyword evidence="8" id="KW-1185">Reference proteome</keyword>
<dbReference type="HOGENOM" id="CLU_000288_7_35_1"/>
<reference evidence="8" key="2">
    <citation type="submission" date="2012-11" db="EMBL/GenBank/DDBJ databases">
        <authorList>
            <person name="Kuo A."/>
            <person name="Curtis B.A."/>
            <person name="Tanifuji G."/>
            <person name="Burki F."/>
            <person name="Gruber A."/>
            <person name="Irimia M."/>
            <person name="Maruyama S."/>
            <person name="Arias M.C."/>
            <person name="Ball S.G."/>
            <person name="Gile G.H."/>
            <person name="Hirakawa Y."/>
            <person name="Hopkins J.F."/>
            <person name="Rensing S.A."/>
            <person name="Schmutz J."/>
            <person name="Symeonidi A."/>
            <person name="Elias M."/>
            <person name="Eveleigh R.J."/>
            <person name="Herman E.K."/>
            <person name="Klute M.J."/>
            <person name="Nakayama T."/>
            <person name="Obornik M."/>
            <person name="Reyes-Prieto A."/>
            <person name="Armbrust E.V."/>
            <person name="Aves S.J."/>
            <person name="Beiko R.G."/>
            <person name="Coutinho P."/>
            <person name="Dacks J.B."/>
            <person name="Durnford D.G."/>
            <person name="Fast N.M."/>
            <person name="Green B.R."/>
            <person name="Grisdale C."/>
            <person name="Hempe F."/>
            <person name="Henrissat B."/>
            <person name="Hoppner M.P."/>
            <person name="Ishida K.-I."/>
            <person name="Kim E."/>
            <person name="Koreny L."/>
            <person name="Kroth P.G."/>
            <person name="Liu Y."/>
            <person name="Malik S.-B."/>
            <person name="Maier U.G."/>
            <person name="McRose D."/>
            <person name="Mock T."/>
            <person name="Neilson J.A."/>
            <person name="Onodera N.T."/>
            <person name="Poole A.M."/>
            <person name="Pritham E.J."/>
            <person name="Richards T.A."/>
            <person name="Rocap G."/>
            <person name="Roy S.W."/>
            <person name="Sarai C."/>
            <person name="Schaack S."/>
            <person name="Shirato S."/>
            <person name="Slamovits C.H."/>
            <person name="Spencer D.F."/>
            <person name="Suzuki S."/>
            <person name="Worden A.Z."/>
            <person name="Zauner S."/>
            <person name="Barry K."/>
            <person name="Bell C."/>
            <person name="Bharti A.K."/>
            <person name="Crow J.A."/>
            <person name="Grimwood J."/>
            <person name="Kramer R."/>
            <person name="Lindquist E."/>
            <person name="Lucas S."/>
            <person name="Salamov A."/>
            <person name="McFadden G.I."/>
            <person name="Lane C.E."/>
            <person name="Keeling P.J."/>
            <person name="Gray M.W."/>
            <person name="Grigoriev I.V."/>
            <person name="Archibald J.M."/>
        </authorList>
    </citation>
    <scope>NUCLEOTIDE SEQUENCE</scope>
    <source>
        <strain evidence="8">CCMP2712</strain>
    </source>
</reference>
<dbReference type="Proteomes" id="UP000011087">
    <property type="component" value="Unassembled WGS sequence"/>
</dbReference>
<gene>
    <name evidence="6" type="ORF">GUITHDRAFT_62407</name>
</gene>
<feature type="domain" description="Protein kinase" evidence="5">
    <location>
        <begin position="1"/>
        <end position="201"/>
    </location>
</feature>
<reference evidence="7" key="3">
    <citation type="submission" date="2015-06" db="UniProtKB">
        <authorList>
            <consortium name="EnsemblProtists"/>
        </authorList>
    </citation>
    <scope>IDENTIFICATION</scope>
</reference>
<dbReference type="Pfam" id="PF00069">
    <property type="entry name" value="Pkinase"/>
    <property type="match status" value="1"/>
</dbReference>
<dbReference type="GO" id="GO:0004674">
    <property type="term" value="F:protein serine/threonine kinase activity"/>
    <property type="evidence" value="ECO:0007669"/>
    <property type="project" value="UniProtKB-KW"/>
</dbReference>
<evidence type="ECO:0000313" key="6">
    <source>
        <dbReference type="EMBL" id="EKX43787.1"/>
    </source>
</evidence>
<keyword evidence="1 3" id="KW-0547">Nucleotide-binding</keyword>
<comment type="similarity">
    <text evidence="4">Belongs to the protein kinase superfamily.</text>
</comment>
<dbReference type="CDD" id="cd14014">
    <property type="entry name" value="STKc_PknB_like"/>
    <property type="match status" value="1"/>
</dbReference>
<dbReference type="eggNOG" id="KOG0192">
    <property type="taxonomic scope" value="Eukaryota"/>
</dbReference>
<dbReference type="AlphaFoldDB" id="L1J666"/>
<evidence type="ECO:0000256" key="1">
    <source>
        <dbReference type="ARBA" id="ARBA00022741"/>
    </source>
</evidence>
<dbReference type="InterPro" id="IPR051681">
    <property type="entry name" value="Ser/Thr_Kinases-Pseudokinases"/>
</dbReference>
<name>L1J666_GUITC</name>
<dbReference type="EMBL" id="JH993008">
    <property type="protein sequence ID" value="EKX43787.1"/>
    <property type="molecule type" value="Genomic_DNA"/>
</dbReference>
<keyword evidence="4" id="KW-0808">Transferase</keyword>
<feature type="binding site" evidence="3">
    <location>
        <position position="22"/>
    </location>
    <ligand>
        <name>ATP</name>
        <dbReference type="ChEBI" id="CHEBI:30616"/>
    </ligand>
</feature>
<proteinExistence type="inferred from homology"/>
<dbReference type="PROSITE" id="PS00107">
    <property type="entry name" value="PROTEIN_KINASE_ATP"/>
    <property type="match status" value="1"/>
</dbReference>
<dbReference type="EnsemblProtists" id="EKX43787">
    <property type="protein sequence ID" value="EKX43787"/>
    <property type="gene ID" value="GUITHDRAFT_62407"/>
</dbReference>
<dbReference type="STRING" id="905079.L1J666"/>
<evidence type="ECO:0000256" key="4">
    <source>
        <dbReference type="RuleBase" id="RU000304"/>
    </source>
</evidence>
<evidence type="ECO:0000313" key="7">
    <source>
        <dbReference type="EnsemblProtists" id="EKX43787"/>
    </source>
</evidence>
<dbReference type="KEGG" id="gtt:GUITHDRAFT_62407"/>
<reference evidence="6 8" key="1">
    <citation type="journal article" date="2012" name="Nature">
        <title>Algal genomes reveal evolutionary mosaicism and the fate of nucleomorphs.</title>
        <authorList>
            <consortium name="DOE Joint Genome Institute"/>
            <person name="Curtis B.A."/>
            <person name="Tanifuji G."/>
            <person name="Burki F."/>
            <person name="Gruber A."/>
            <person name="Irimia M."/>
            <person name="Maruyama S."/>
            <person name="Arias M.C."/>
            <person name="Ball S.G."/>
            <person name="Gile G.H."/>
            <person name="Hirakawa Y."/>
            <person name="Hopkins J.F."/>
            <person name="Kuo A."/>
            <person name="Rensing S.A."/>
            <person name="Schmutz J."/>
            <person name="Symeonidi A."/>
            <person name="Elias M."/>
            <person name="Eveleigh R.J."/>
            <person name="Herman E.K."/>
            <person name="Klute M.J."/>
            <person name="Nakayama T."/>
            <person name="Obornik M."/>
            <person name="Reyes-Prieto A."/>
            <person name="Armbrust E.V."/>
            <person name="Aves S.J."/>
            <person name="Beiko R.G."/>
            <person name="Coutinho P."/>
            <person name="Dacks J.B."/>
            <person name="Durnford D.G."/>
            <person name="Fast N.M."/>
            <person name="Green B.R."/>
            <person name="Grisdale C.J."/>
            <person name="Hempel F."/>
            <person name="Henrissat B."/>
            <person name="Hoppner M.P."/>
            <person name="Ishida K."/>
            <person name="Kim E."/>
            <person name="Koreny L."/>
            <person name="Kroth P.G."/>
            <person name="Liu Y."/>
            <person name="Malik S.B."/>
            <person name="Maier U.G."/>
            <person name="McRose D."/>
            <person name="Mock T."/>
            <person name="Neilson J.A."/>
            <person name="Onodera N.T."/>
            <person name="Poole A.M."/>
            <person name="Pritham E.J."/>
            <person name="Richards T.A."/>
            <person name="Rocap G."/>
            <person name="Roy S.W."/>
            <person name="Sarai C."/>
            <person name="Schaack S."/>
            <person name="Shirato S."/>
            <person name="Slamovits C.H."/>
            <person name="Spencer D.F."/>
            <person name="Suzuki S."/>
            <person name="Worden A.Z."/>
            <person name="Zauner S."/>
            <person name="Barry K."/>
            <person name="Bell C."/>
            <person name="Bharti A.K."/>
            <person name="Crow J.A."/>
            <person name="Grimwood J."/>
            <person name="Kramer R."/>
            <person name="Lindquist E."/>
            <person name="Lucas S."/>
            <person name="Salamov A."/>
            <person name="McFadden G.I."/>
            <person name="Lane C.E."/>
            <person name="Keeling P.J."/>
            <person name="Gray M.W."/>
            <person name="Grigoriev I.V."/>
            <person name="Archibald J.M."/>
        </authorList>
    </citation>
    <scope>NUCLEOTIDE SEQUENCE</scope>
    <source>
        <strain evidence="6 8">CCMP2712</strain>
    </source>
</reference>
<dbReference type="InterPro" id="IPR011009">
    <property type="entry name" value="Kinase-like_dom_sf"/>
</dbReference>
<dbReference type="SMART" id="SM00220">
    <property type="entry name" value="S_TKc"/>
    <property type="match status" value="1"/>
</dbReference>
<evidence type="ECO:0000256" key="3">
    <source>
        <dbReference type="PROSITE-ProRule" id="PRU10141"/>
    </source>
</evidence>
<dbReference type="OMA" id="ILHIARG"/>